<protein>
    <submittedName>
        <fullName evidence="1">Uncharacterized protein</fullName>
    </submittedName>
</protein>
<keyword evidence="2" id="KW-1185">Reference proteome</keyword>
<dbReference type="AlphaFoldDB" id="A0A397INS1"/>
<dbReference type="EMBL" id="PQFF01000195">
    <property type="protein sequence ID" value="RHZ75878.1"/>
    <property type="molecule type" value="Genomic_DNA"/>
</dbReference>
<gene>
    <name evidence="1" type="ORF">Glove_208g124</name>
</gene>
<accession>A0A397INS1</accession>
<organism evidence="1 2">
    <name type="scientific">Diversispora epigaea</name>
    <dbReference type="NCBI Taxonomy" id="1348612"/>
    <lineage>
        <taxon>Eukaryota</taxon>
        <taxon>Fungi</taxon>
        <taxon>Fungi incertae sedis</taxon>
        <taxon>Mucoromycota</taxon>
        <taxon>Glomeromycotina</taxon>
        <taxon>Glomeromycetes</taxon>
        <taxon>Diversisporales</taxon>
        <taxon>Diversisporaceae</taxon>
        <taxon>Diversispora</taxon>
    </lineage>
</organism>
<evidence type="ECO:0000313" key="1">
    <source>
        <dbReference type="EMBL" id="RHZ75878.1"/>
    </source>
</evidence>
<dbReference type="Proteomes" id="UP000266861">
    <property type="component" value="Unassembled WGS sequence"/>
</dbReference>
<comment type="caution">
    <text evidence="1">The sequence shown here is derived from an EMBL/GenBank/DDBJ whole genome shotgun (WGS) entry which is preliminary data.</text>
</comment>
<proteinExistence type="predicted"/>
<evidence type="ECO:0000313" key="2">
    <source>
        <dbReference type="Proteomes" id="UP000266861"/>
    </source>
</evidence>
<name>A0A397INS1_9GLOM</name>
<reference evidence="1 2" key="1">
    <citation type="submission" date="2018-08" db="EMBL/GenBank/DDBJ databases">
        <title>Genome and evolution of the arbuscular mycorrhizal fungus Diversispora epigaea (formerly Glomus versiforme) and its bacterial endosymbionts.</title>
        <authorList>
            <person name="Sun X."/>
            <person name="Fei Z."/>
            <person name="Harrison M."/>
        </authorList>
    </citation>
    <scope>NUCLEOTIDE SEQUENCE [LARGE SCALE GENOMIC DNA]</scope>
    <source>
        <strain evidence="1 2">IT104</strain>
    </source>
</reference>
<sequence length="172" mass="19538">MVIPDIEDEYVLLNISCDILEKRNFTTILTTSKDSLKITRNHPEQIVKPHCKLSVSAESITAIPDFTISKKNIAMFGEIQIAVEILTCACENMCSVKSSKFLDEIFAIRFISTYVAFYKVVIPAEYLKELGRCLPKTHLVEILRWPGENGLKSGWDLAEQESLTKIRQTILQ</sequence>